<proteinExistence type="predicted"/>
<protein>
    <submittedName>
        <fullName evidence="1">Uncharacterized protein</fullName>
    </submittedName>
</protein>
<reference evidence="1 2" key="1">
    <citation type="journal article" date="2019" name="ACS Chem. Biol.">
        <title>Identification and Mobilization of a Cryptic Antibiotic Biosynthesis Gene Locus from a Human-Pathogenic Nocardia Isolate.</title>
        <authorList>
            <person name="Herisse M."/>
            <person name="Ishida K."/>
            <person name="Porter J.L."/>
            <person name="Howden B."/>
            <person name="Hertweck C."/>
            <person name="Stinear T.P."/>
            <person name="Pidot S.J."/>
        </authorList>
    </citation>
    <scope>NUCLEOTIDE SEQUENCE [LARGE SCALE GENOMIC DNA]</scope>
    <source>
        <strain evidence="1 2">AUSMDU00012717</strain>
    </source>
</reference>
<dbReference type="AlphaFoldDB" id="A0A6G9Y4B6"/>
<organism evidence="1 2">
    <name type="scientific">Nocardia arthritidis</name>
    <dbReference type="NCBI Taxonomy" id="228602"/>
    <lineage>
        <taxon>Bacteria</taxon>
        <taxon>Bacillati</taxon>
        <taxon>Actinomycetota</taxon>
        <taxon>Actinomycetes</taxon>
        <taxon>Mycobacteriales</taxon>
        <taxon>Nocardiaceae</taxon>
        <taxon>Nocardia</taxon>
    </lineage>
</organism>
<sequence length="164" mass="17996">MTIRDEGNGMRAVRLREAAVESGTCSLMDVDRRSTSDKRKGVPSMHTRYAVGATLGALALLVTMPASAHATAANPAGTFSYEYKEGGKKQHIEERDLRSLKCVEYIGEDPDEPIQAFSPENATDTPVIVYADRNCAGKQTTLPAHSEARPKLNFKSYYFKKAPK</sequence>
<gene>
    <name evidence="1" type="ORF">F5544_00680</name>
</gene>
<dbReference type="Proteomes" id="UP000503540">
    <property type="component" value="Chromosome"/>
</dbReference>
<dbReference type="RefSeq" id="WP_167471379.1">
    <property type="nucleotide sequence ID" value="NZ_CP046172.1"/>
</dbReference>
<evidence type="ECO:0000313" key="1">
    <source>
        <dbReference type="EMBL" id="QIS08068.1"/>
    </source>
</evidence>
<dbReference type="KEGG" id="nah:F5544_00680"/>
<keyword evidence="2" id="KW-1185">Reference proteome</keyword>
<name>A0A6G9Y4B6_9NOCA</name>
<dbReference type="EMBL" id="CP046172">
    <property type="protein sequence ID" value="QIS08068.1"/>
    <property type="molecule type" value="Genomic_DNA"/>
</dbReference>
<accession>A0A6G9Y4B6</accession>
<evidence type="ECO:0000313" key="2">
    <source>
        <dbReference type="Proteomes" id="UP000503540"/>
    </source>
</evidence>